<dbReference type="InterPro" id="IPR050300">
    <property type="entry name" value="GDXG_lipolytic_enzyme"/>
</dbReference>
<dbReference type="InterPro" id="IPR029058">
    <property type="entry name" value="AB_hydrolase_fold"/>
</dbReference>
<name>A0A8J3FUU6_9PSEU</name>
<feature type="region of interest" description="Disordered" evidence="2">
    <location>
        <begin position="96"/>
        <end position="118"/>
    </location>
</feature>
<reference evidence="4" key="2">
    <citation type="submission" date="2020-09" db="EMBL/GenBank/DDBJ databases">
        <authorList>
            <person name="Sun Q."/>
            <person name="Zhou Y."/>
        </authorList>
    </citation>
    <scope>NUCLEOTIDE SEQUENCE</scope>
    <source>
        <strain evidence="4">CGMCC 4.5737</strain>
    </source>
</reference>
<keyword evidence="5" id="KW-1185">Reference proteome</keyword>
<keyword evidence="1" id="KW-0378">Hydrolase</keyword>
<reference evidence="4" key="1">
    <citation type="journal article" date="2014" name="Int. J. Syst. Evol. Microbiol.">
        <title>Complete genome sequence of Corynebacterium casei LMG S-19264T (=DSM 44701T), isolated from a smear-ripened cheese.</title>
        <authorList>
            <consortium name="US DOE Joint Genome Institute (JGI-PGF)"/>
            <person name="Walter F."/>
            <person name="Albersmeier A."/>
            <person name="Kalinowski J."/>
            <person name="Ruckert C."/>
        </authorList>
    </citation>
    <scope>NUCLEOTIDE SEQUENCE</scope>
    <source>
        <strain evidence="4">CGMCC 4.5737</strain>
    </source>
</reference>
<dbReference type="PANTHER" id="PTHR48081:SF8">
    <property type="entry name" value="ALPHA_BETA HYDROLASE FOLD-3 DOMAIN-CONTAINING PROTEIN-RELATED"/>
    <property type="match status" value="1"/>
</dbReference>
<accession>A0A8J3FUU6</accession>
<gene>
    <name evidence="4" type="ORF">GCM10012275_16760</name>
</gene>
<dbReference type="AlphaFoldDB" id="A0A8J3FUU6"/>
<comment type="caution">
    <text evidence="4">The sequence shown here is derived from an EMBL/GenBank/DDBJ whole genome shotgun (WGS) entry which is preliminary data.</text>
</comment>
<feature type="domain" description="Alpha/beta hydrolase fold-3" evidence="3">
    <location>
        <begin position="213"/>
        <end position="421"/>
    </location>
</feature>
<protein>
    <recommendedName>
        <fullName evidence="3">Alpha/beta hydrolase fold-3 domain-containing protein</fullName>
    </recommendedName>
</protein>
<sequence length="447" mass="48644">MSGFNGTTTPAPSCRLHRRHRLMESGCVLNTRCRGNGHRQPHIGTTGRTSGAWWDLPVHVLHRFRHRTTGVWIATNPAWLPNDCRYSLAARHHGEAHTSPMTRAPAGSQYQTRESFDPTAEVDLAETPSTPETDMPLHPRIEQFLTWLREQGTPPLHRVGVPTARDLMPGLRAAQGDPEPVAGVVDLLVRGPAGRLPVRIYQPGGGDGGRPLVVFFHGGGWSYGSLELVDRPLRRLANATGAVIASVEYRLAPETCFPGPVEDAYAAVTALAAQAGALSADPHAVVVAGESAGANLAAAVALMARDRRGPRLHLQILMCPILAPAKGSRFASYHDYGQGYFITRDTLLTCWELYMSATEESDHPYAAPLLAPNLSKLPPALILTAEFDPVRDEGEEYGNRLRTVGVEARVHRHEGMIHGFFLLSGIPEAVNPAIEEIGVELRTRFPC</sequence>
<dbReference type="GO" id="GO:0016787">
    <property type="term" value="F:hydrolase activity"/>
    <property type="evidence" value="ECO:0007669"/>
    <property type="project" value="UniProtKB-KW"/>
</dbReference>
<dbReference type="EMBL" id="BMMK01000005">
    <property type="protein sequence ID" value="GGM46355.1"/>
    <property type="molecule type" value="Genomic_DNA"/>
</dbReference>
<evidence type="ECO:0000259" key="3">
    <source>
        <dbReference type="Pfam" id="PF07859"/>
    </source>
</evidence>
<dbReference type="SUPFAM" id="SSF53474">
    <property type="entry name" value="alpha/beta-Hydrolases"/>
    <property type="match status" value="1"/>
</dbReference>
<dbReference type="PANTHER" id="PTHR48081">
    <property type="entry name" value="AB HYDROLASE SUPERFAMILY PROTEIN C4A8.06C"/>
    <property type="match status" value="1"/>
</dbReference>
<evidence type="ECO:0000256" key="1">
    <source>
        <dbReference type="ARBA" id="ARBA00022801"/>
    </source>
</evidence>
<evidence type="ECO:0000313" key="4">
    <source>
        <dbReference type="EMBL" id="GGM46355.1"/>
    </source>
</evidence>
<dbReference type="Proteomes" id="UP000637578">
    <property type="component" value="Unassembled WGS sequence"/>
</dbReference>
<evidence type="ECO:0000256" key="2">
    <source>
        <dbReference type="SAM" id="MobiDB-lite"/>
    </source>
</evidence>
<proteinExistence type="predicted"/>
<organism evidence="4 5">
    <name type="scientific">Longimycelium tulufanense</name>
    <dbReference type="NCBI Taxonomy" id="907463"/>
    <lineage>
        <taxon>Bacteria</taxon>
        <taxon>Bacillati</taxon>
        <taxon>Actinomycetota</taxon>
        <taxon>Actinomycetes</taxon>
        <taxon>Pseudonocardiales</taxon>
        <taxon>Pseudonocardiaceae</taxon>
        <taxon>Longimycelium</taxon>
    </lineage>
</organism>
<evidence type="ECO:0000313" key="5">
    <source>
        <dbReference type="Proteomes" id="UP000637578"/>
    </source>
</evidence>
<dbReference type="Pfam" id="PF07859">
    <property type="entry name" value="Abhydrolase_3"/>
    <property type="match status" value="1"/>
</dbReference>
<dbReference type="Gene3D" id="3.40.50.1820">
    <property type="entry name" value="alpha/beta hydrolase"/>
    <property type="match status" value="1"/>
</dbReference>
<dbReference type="InterPro" id="IPR013094">
    <property type="entry name" value="AB_hydrolase_3"/>
</dbReference>